<dbReference type="InterPro" id="IPR013761">
    <property type="entry name" value="SAM/pointed_sf"/>
</dbReference>
<organism evidence="2">
    <name type="scientific">Arion vulgaris</name>
    <dbReference type="NCBI Taxonomy" id="1028688"/>
    <lineage>
        <taxon>Eukaryota</taxon>
        <taxon>Metazoa</taxon>
        <taxon>Spiralia</taxon>
        <taxon>Lophotrochozoa</taxon>
        <taxon>Mollusca</taxon>
        <taxon>Gastropoda</taxon>
        <taxon>Heterobranchia</taxon>
        <taxon>Euthyneura</taxon>
        <taxon>Panpulmonata</taxon>
        <taxon>Eupulmonata</taxon>
        <taxon>Stylommatophora</taxon>
        <taxon>Helicina</taxon>
        <taxon>Arionoidea</taxon>
        <taxon>Arionidae</taxon>
        <taxon>Arion</taxon>
    </lineage>
</organism>
<dbReference type="EMBL" id="HACG01000717">
    <property type="protein sequence ID" value="CEK47582.1"/>
    <property type="molecule type" value="Transcribed_RNA"/>
</dbReference>
<feature type="non-terminal residue" evidence="2">
    <location>
        <position position="121"/>
    </location>
</feature>
<dbReference type="AlphaFoldDB" id="A0A0B6XU70"/>
<evidence type="ECO:0000256" key="1">
    <source>
        <dbReference type="SAM" id="MobiDB-lite"/>
    </source>
</evidence>
<sequence length="121" mass="13402">LERRPSGASSSSATVEASMSPTFSGTALFASQKTQQSTSGSNSPLVSPTRSTKQVLESIASWTDDEVSEWLQNHKLDRICPNLSSLDARGLQRMAFEHQRDPDLFYTRVKKTLGLTFFQTM</sequence>
<accession>A0A0B6XU70</accession>
<feature type="region of interest" description="Disordered" evidence="1">
    <location>
        <begin position="1"/>
        <end position="20"/>
    </location>
</feature>
<gene>
    <name evidence="2" type="primary">ORF1679</name>
</gene>
<dbReference type="SUPFAM" id="SSF47769">
    <property type="entry name" value="SAM/Pointed domain"/>
    <property type="match status" value="1"/>
</dbReference>
<reference evidence="2" key="1">
    <citation type="submission" date="2014-12" db="EMBL/GenBank/DDBJ databases">
        <title>Insight into the proteome of Arion vulgaris.</title>
        <authorList>
            <person name="Aradska J."/>
            <person name="Bulat T."/>
            <person name="Smidak R."/>
            <person name="Sarate P."/>
            <person name="Gangsoo J."/>
            <person name="Sialana F."/>
            <person name="Bilban M."/>
            <person name="Lubec G."/>
        </authorList>
    </citation>
    <scope>NUCLEOTIDE SEQUENCE</scope>
    <source>
        <tissue evidence="2">Skin</tissue>
    </source>
</reference>
<proteinExistence type="predicted"/>
<evidence type="ECO:0000313" key="2">
    <source>
        <dbReference type="EMBL" id="CEK47582.1"/>
    </source>
</evidence>
<name>A0A0B6XU70_9EUPU</name>
<feature type="non-terminal residue" evidence="2">
    <location>
        <position position="1"/>
    </location>
</feature>
<evidence type="ECO:0008006" key="3">
    <source>
        <dbReference type="Google" id="ProtNLM"/>
    </source>
</evidence>
<feature type="region of interest" description="Disordered" evidence="1">
    <location>
        <begin position="26"/>
        <end position="51"/>
    </location>
</feature>
<protein>
    <recommendedName>
        <fullName evidence="3">SAM domain-containing protein</fullName>
    </recommendedName>
</protein>